<dbReference type="AlphaFoldDB" id="A0A7D6ZE28"/>
<proteinExistence type="inferred from homology"/>
<keyword evidence="3" id="KW-0520">NAD</keyword>
<dbReference type="Gene3D" id="1.10.1040.10">
    <property type="entry name" value="N-(1-d-carboxylethyl)-l-norvaline Dehydrogenase, domain 2"/>
    <property type="match status" value="1"/>
</dbReference>
<dbReference type="InterPro" id="IPR013328">
    <property type="entry name" value="6PGD_dom2"/>
</dbReference>
<dbReference type="InterPro" id="IPR036291">
    <property type="entry name" value="NAD(P)-bd_dom_sf"/>
</dbReference>
<dbReference type="PIRSF" id="PIRSF000103">
    <property type="entry name" value="HIBADH"/>
    <property type="match status" value="1"/>
</dbReference>
<dbReference type="GO" id="GO:0050661">
    <property type="term" value="F:NADP binding"/>
    <property type="evidence" value="ECO:0007669"/>
    <property type="project" value="InterPro"/>
</dbReference>
<dbReference type="SUPFAM" id="SSF48179">
    <property type="entry name" value="6-phosphogluconate dehydrogenase C-terminal domain-like"/>
    <property type="match status" value="1"/>
</dbReference>
<dbReference type="EMBL" id="CP059399">
    <property type="protein sequence ID" value="QLY28739.1"/>
    <property type="molecule type" value="Genomic_DNA"/>
</dbReference>
<keyword evidence="2" id="KW-0560">Oxidoreductase</keyword>
<evidence type="ECO:0000256" key="1">
    <source>
        <dbReference type="ARBA" id="ARBA00009080"/>
    </source>
</evidence>
<accession>A0A7D6ZE28</accession>
<feature type="domain" description="3-hydroxyisobutyrate dehydrogenase-like NAD-binding" evidence="6">
    <location>
        <begin position="166"/>
        <end position="288"/>
    </location>
</feature>
<gene>
    <name evidence="7" type="ORF">H0264_25855</name>
</gene>
<dbReference type="SUPFAM" id="SSF51735">
    <property type="entry name" value="NAD(P)-binding Rossmann-fold domains"/>
    <property type="match status" value="1"/>
</dbReference>
<protein>
    <submittedName>
        <fullName evidence="7">NAD(P)-dependent oxidoreductase</fullName>
    </submittedName>
</protein>
<evidence type="ECO:0000259" key="6">
    <source>
        <dbReference type="Pfam" id="PF14833"/>
    </source>
</evidence>
<keyword evidence="8" id="KW-1185">Reference proteome</keyword>
<dbReference type="Proteomes" id="UP000515512">
    <property type="component" value="Chromosome"/>
</dbReference>
<dbReference type="Gene3D" id="3.40.50.720">
    <property type="entry name" value="NAD(P)-binding Rossmann-like Domain"/>
    <property type="match status" value="1"/>
</dbReference>
<evidence type="ECO:0000256" key="2">
    <source>
        <dbReference type="ARBA" id="ARBA00023002"/>
    </source>
</evidence>
<organism evidence="7 8">
    <name type="scientific">Nocardia huaxiensis</name>
    <dbReference type="NCBI Taxonomy" id="2755382"/>
    <lineage>
        <taxon>Bacteria</taxon>
        <taxon>Bacillati</taxon>
        <taxon>Actinomycetota</taxon>
        <taxon>Actinomycetes</taxon>
        <taxon>Mycobacteriales</taxon>
        <taxon>Nocardiaceae</taxon>
        <taxon>Nocardia</taxon>
    </lineage>
</organism>
<dbReference type="PANTHER" id="PTHR43060">
    <property type="entry name" value="3-HYDROXYISOBUTYRATE DEHYDROGENASE-LIKE 1, MITOCHONDRIAL-RELATED"/>
    <property type="match status" value="1"/>
</dbReference>
<evidence type="ECO:0000256" key="3">
    <source>
        <dbReference type="ARBA" id="ARBA00023027"/>
    </source>
</evidence>
<reference evidence="7 8" key="1">
    <citation type="submission" date="2020-07" db="EMBL/GenBank/DDBJ databases">
        <authorList>
            <person name="Zhuang K."/>
            <person name="Ran Y."/>
        </authorList>
    </citation>
    <scope>NUCLEOTIDE SEQUENCE [LARGE SCALE GENOMIC DNA]</scope>
    <source>
        <strain evidence="7 8">WCH-YHL-001</strain>
    </source>
</reference>
<comment type="similarity">
    <text evidence="1">Belongs to the HIBADH-related family.</text>
</comment>
<feature type="domain" description="6-phosphogluconate dehydrogenase NADP-binding" evidence="5">
    <location>
        <begin position="4"/>
        <end position="163"/>
    </location>
</feature>
<dbReference type="PROSITE" id="PS00895">
    <property type="entry name" value="3_HYDROXYISOBUT_DH"/>
    <property type="match status" value="1"/>
</dbReference>
<dbReference type="Pfam" id="PF14833">
    <property type="entry name" value="NAD_binding_11"/>
    <property type="match status" value="1"/>
</dbReference>
<name>A0A7D6ZE28_9NOCA</name>
<evidence type="ECO:0000313" key="7">
    <source>
        <dbReference type="EMBL" id="QLY28739.1"/>
    </source>
</evidence>
<dbReference type="InterPro" id="IPR029154">
    <property type="entry name" value="HIBADH-like_NADP-bd"/>
</dbReference>
<dbReference type="InterPro" id="IPR015815">
    <property type="entry name" value="HIBADH-related"/>
</dbReference>
<dbReference type="InterPro" id="IPR002204">
    <property type="entry name" value="3-OH-isobutyrate_DH-rel_CS"/>
</dbReference>
<sequence length="300" mass="30807">MATMAFLGLGRMGFGMAARLVAAGHEVRVFNRSPEKAAELVAAGAVSARTPREAVEGAEAIIAMVADDAASEAVWLGENGALAGDFTPGAFAVECSTLSRPWVLTLAAQAGARGLRYLDSPVTGLPEAAAAGELTLFVGADAAHLEAAGPLLEPLCARIVHFGGVGAGTAYKLVQNLFGSIQIAATAEALRTAELAGLDLATVVDTLSRSVAAGPTVVRVSRLMLEQAHDRGITFTSALRLKDTRIGAEQADALQAPNALGSAARDIFERLVASGRGDLNETSVLELLREQSGPNAQPLA</sequence>
<evidence type="ECO:0000256" key="4">
    <source>
        <dbReference type="PIRSR" id="PIRSR000103-1"/>
    </source>
</evidence>
<dbReference type="InterPro" id="IPR006115">
    <property type="entry name" value="6PGDH_NADP-bd"/>
</dbReference>
<dbReference type="KEGG" id="nhu:H0264_25855"/>
<dbReference type="GO" id="GO:0016491">
    <property type="term" value="F:oxidoreductase activity"/>
    <property type="evidence" value="ECO:0007669"/>
    <property type="project" value="UniProtKB-KW"/>
</dbReference>
<feature type="active site" evidence="4">
    <location>
        <position position="172"/>
    </location>
</feature>
<dbReference type="GO" id="GO:0051287">
    <property type="term" value="F:NAD binding"/>
    <property type="evidence" value="ECO:0007669"/>
    <property type="project" value="InterPro"/>
</dbReference>
<evidence type="ECO:0000313" key="8">
    <source>
        <dbReference type="Proteomes" id="UP000515512"/>
    </source>
</evidence>
<dbReference type="InterPro" id="IPR008927">
    <property type="entry name" value="6-PGluconate_DH-like_C_sf"/>
</dbReference>
<dbReference type="Pfam" id="PF03446">
    <property type="entry name" value="NAD_binding_2"/>
    <property type="match status" value="1"/>
</dbReference>
<dbReference type="PANTHER" id="PTHR43060:SF15">
    <property type="entry name" value="3-HYDROXYISOBUTYRATE DEHYDROGENASE-LIKE 1, MITOCHONDRIAL-RELATED"/>
    <property type="match status" value="1"/>
</dbReference>
<dbReference type="GO" id="GO:0016054">
    <property type="term" value="P:organic acid catabolic process"/>
    <property type="evidence" value="ECO:0007669"/>
    <property type="project" value="UniProtKB-ARBA"/>
</dbReference>
<evidence type="ECO:0000259" key="5">
    <source>
        <dbReference type="Pfam" id="PF03446"/>
    </source>
</evidence>